<organism evidence="1 2">
    <name type="scientific">Nocardia testacea</name>
    <dbReference type="NCBI Taxonomy" id="248551"/>
    <lineage>
        <taxon>Bacteria</taxon>
        <taxon>Bacillati</taxon>
        <taxon>Actinomycetota</taxon>
        <taxon>Actinomycetes</taxon>
        <taxon>Mycobacteriales</taxon>
        <taxon>Nocardiaceae</taxon>
        <taxon>Nocardia</taxon>
    </lineage>
</organism>
<keyword evidence="2" id="KW-1185">Reference proteome</keyword>
<dbReference type="Pfam" id="PF06189">
    <property type="entry name" value="5-nucleotidase"/>
    <property type="match status" value="1"/>
</dbReference>
<dbReference type="SUPFAM" id="SSF56784">
    <property type="entry name" value="HAD-like"/>
    <property type="match status" value="1"/>
</dbReference>
<evidence type="ECO:0000313" key="1">
    <source>
        <dbReference type="EMBL" id="MFI2228699.1"/>
    </source>
</evidence>
<dbReference type="InterPro" id="IPR036412">
    <property type="entry name" value="HAD-like_sf"/>
</dbReference>
<dbReference type="RefSeq" id="WP_397059058.1">
    <property type="nucleotide sequence ID" value="NZ_JBIRYL010000001.1"/>
</dbReference>
<dbReference type="EMBL" id="JBIRYL010000001">
    <property type="protein sequence ID" value="MFI2228699.1"/>
    <property type="molecule type" value="Genomic_DNA"/>
</dbReference>
<sequence>MPYEVDHRLMIGVASSALFDLKASGAVFLSEGETAYREYQRERFDEPLKPGVAFPFIRRLLSLNDLAENPGSDGRLVEVVVLSHNDPDTGLRVMKSIEHHKLDISRAVFTQGRSPYRYIPALAISLFLSADENDVRSAIGQGHPAGQVLESAAVDDPDDPEVRIALDFDGVLVDDESEQVMQNGGLDNFRQHELENLVTPHSAGPLKEFLLKVYSIQKLEEAKKKADPEYKNRLRVSLVTARDAPAHERAVRTLNVWGVLVNDAFFLGGIEKGRILQVLKPHIFFDDQRGHLESTSMHSPAVHVPFGRLNEESAAAEPAIEG</sequence>
<dbReference type="InterPro" id="IPR010394">
    <property type="entry name" value="5-nucleotidase"/>
</dbReference>
<accession>A0ABW7VQ22</accession>
<evidence type="ECO:0000313" key="2">
    <source>
        <dbReference type="Proteomes" id="UP001611494"/>
    </source>
</evidence>
<dbReference type="PANTHER" id="PTHR31367:SF5">
    <property type="entry name" value="CYTOSOLIC 5'-NUCLEOTIDASE 1A"/>
    <property type="match status" value="1"/>
</dbReference>
<name>A0ABW7VQ22_9NOCA</name>
<protein>
    <submittedName>
        <fullName evidence="1">5'-nucleotidase</fullName>
    </submittedName>
</protein>
<dbReference type="Proteomes" id="UP001611494">
    <property type="component" value="Unassembled WGS sequence"/>
</dbReference>
<reference evidence="1 2" key="1">
    <citation type="submission" date="2024-10" db="EMBL/GenBank/DDBJ databases">
        <title>The Natural Products Discovery Center: Release of the First 8490 Sequenced Strains for Exploring Actinobacteria Biosynthetic Diversity.</title>
        <authorList>
            <person name="Kalkreuter E."/>
            <person name="Kautsar S.A."/>
            <person name="Yang D."/>
            <person name="Bader C.D."/>
            <person name="Teijaro C.N."/>
            <person name="Fluegel L."/>
            <person name="Davis C.M."/>
            <person name="Simpson J.R."/>
            <person name="Lauterbach L."/>
            <person name="Steele A.D."/>
            <person name="Gui C."/>
            <person name="Meng S."/>
            <person name="Li G."/>
            <person name="Viehrig K."/>
            <person name="Ye F."/>
            <person name="Su P."/>
            <person name="Kiefer A.F."/>
            <person name="Nichols A."/>
            <person name="Cepeda A.J."/>
            <person name="Yan W."/>
            <person name="Fan B."/>
            <person name="Jiang Y."/>
            <person name="Adhikari A."/>
            <person name="Zheng C.-J."/>
            <person name="Schuster L."/>
            <person name="Cowan T.M."/>
            <person name="Smanski M.J."/>
            <person name="Chevrette M.G."/>
            <person name="De Carvalho L.P.S."/>
            <person name="Shen B."/>
        </authorList>
    </citation>
    <scope>NUCLEOTIDE SEQUENCE [LARGE SCALE GENOMIC DNA]</scope>
    <source>
        <strain evidence="1 2">NPDC019377</strain>
    </source>
</reference>
<gene>
    <name evidence="1" type="ORF">ACH49Z_02470</name>
</gene>
<comment type="caution">
    <text evidence="1">The sequence shown here is derived from an EMBL/GenBank/DDBJ whole genome shotgun (WGS) entry which is preliminary data.</text>
</comment>
<proteinExistence type="predicted"/>
<dbReference type="PANTHER" id="PTHR31367">
    <property type="entry name" value="CYTOSOLIC 5'-NUCLEOTIDASE 1 FAMILY MEMBER"/>
    <property type="match status" value="1"/>
</dbReference>